<dbReference type="SUPFAM" id="SSF51735">
    <property type="entry name" value="NAD(P)-binding Rossmann-fold domains"/>
    <property type="match status" value="1"/>
</dbReference>
<name>A0A8H4RDA7_9HELO</name>
<keyword evidence="1" id="KW-0560">Oxidoreductase</keyword>
<reference evidence="2 3" key="1">
    <citation type="submission" date="2020-03" db="EMBL/GenBank/DDBJ databases">
        <title>Draft Genome Sequence of Cudoniella acicularis.</title>
        <authorList>
            <person name="Buettner E."/>
            <person name="Kellner H."/>
        </authorList>
    </citation>
    <scope>NUCLEOTIDE SEQUENCE [LARGE SCALE GENOMIC DNA]</scope>
    <source>
        <strain evidence="2 3">DSM 108380</strain>
    </source>
</reference>
<accession>A0A8H4RDA7</accession>
<dbReference type="GO" id="GO:0016491">
    <property type="term" value="F:oxidoreductase activity"/>
    <property type="evidence" value="ECO:0007669"/>
    <property type="project" value="UniProtKB-KW"/>
</dbReference>
<dbReference type="AlphaFoldDB" id="A0A8H4RDA7"/>
<proteinExistence type="predicted"/>
<dbReference type="Pfam" id="PF00106">
    <property type="entry name" value="adh_short"/>
    <property type="match status" value="1"/>
</dbReference>
<dbReference type="OrthoDB" id="542013at2759"/>
<sequence>MAALVSDTTLKAEAEKNASIRRFFYRQLFLTPTLPHDVNLNGKTAIVTGANTGIGLETARQLLDLGLSKLIIAVRDESKGQKASTNLSPGRDLKNVTIEVWNLDMLSYDSITAFAERAKTLERLDIAVLNAGIMKQTHATTSSTGHEDTIQVNFLSTALLTILLLPILKAKAKANEPGHLVWVQSEMAFWAKFKEKDSTPLLPAFDKPETFNNPDRYSTSKLLGQLFVIELTKRVPASVAIITMPTPGWCHSTALGTIPGLHIGQMIVNGIKRILGRPVAVGARAVTDGAVQSADAHGQFLQECKIQAQAPFVYKDESGRVTKLLWEETMAELSFARAEDIVRELDEGN</sequence>
<dbReference type="Proteomes" id="UP000566819">
    <property type="component" value="Unassembled WGS sequence"/>
</dbReference>
<dbReference type="Gene3D" id="3.40.50.720">
    <property type="entry name" value="NAD(P)-binding Rossmann-like Domain"/>
    <property type="match status" value="1"/>
</dbReference>
<organism evidence="2 3">
    <name type="scientific">Cudoniella acicularis</name>
    <dbReference type="NCBI Taxonomy" id="354080"/>
    <lineage>
        <taxon>Eukaryota</taxon>
        <taxon>Fungi</taxon>
        <taxon>Dikarya</taxon>
        <taxon>Ascomycota</taxon>
        <taxon>Pezizomycotina</taxon>
        <taxon>Leotiomycetes</taxon>
        <taxon>Helotiales</taxon>
        <taxon>Tricladiaceae</taxon>
        <taxon>Cudoniella</taxon>
    </lineage>
</organism>
<dbReference type="InterPro" id="IPR036291">
    <property type="entry name" value="NAD(P)-bd_dom_sf"/>
</dbReference>
<dbReference type="PRINTS" id="PR00081">
    <property type="entry name" value="GDHRDH"/>
</dbReference>
<evidence type="ECO:0000256" key="1">
    <source>
        <dbReference type="ARBA" id="ARBA00023002"/>
    </source>
</evidence>
<dbReference type="PANTHER" id="PTHR43157">
    <property type="entry name" value="PHOSPHATIDYLINOSITOL-GLYCAN BIOSYNTHESIS CLASS F PROTEIN-RELATED"/>
    <property type="match status" value="1"/>
</dbReference>
<dbReference type="InterPro" id="IPR002347">
    <property type="entry name" value="SDR_fam"/>
</dbReference>
<evidence type="ECO:0000313" key="3">
    <source>
        <dbReference type="Proteomes" id="UP000566819"/>
    </source>
</evidence>
<protein>
    <submittedName>
        <fullName evidence="2">Uncharacterized protein</fullName>
    </submittedName>
</protein>
<comment type="caution">
    <text evidence="2">The sequence shown here is derived from an EMBL/GenBank/DDBJ whole genome shotgun (WGS) entry which is preliminary data.</text>
</comment>
<dbReference type="EMBL" id="JAAMPI010000877">
    <property type="protein sequence ID" value="KAF4627994.1"/>
    <property type="molecule type" value="Genomic_DNA"/>
</dbReference>
<dbReference type="PANTHER" id="PTHR43157:SF31">
    <property type="entry name" value="PHOSPHATIDYLINOSITOL-GLYCAN BIOSYNTHESIS CLASS F PROTEIN"/>
    <property type="match status" value="1"/>
</dbReference>
<evidence type="ECO:0000313" key="2">
    <source>
        <dbReference type="EMBL" id="KAF4627994.1"/>
    </source>
</evidence>
<gene>
    <name evidence="2" type="ORF">G7Y89_g10159</name>
</gene>
<keyword evidence="3" id="KW-1185">Reference proteome</keyword>